<protein>
    <submittedName>
        <fullName evidence="2">NAD-dependent epimerase/dehydratase family protein</fullName>
    </submittedName>
</protein>
<comment type="similarity">
    <text evidence="1">Belongs to the short-chain dehydrogenases/reductases (SDR) family.</text>
</comment>
<dbReference type="RefSeq" id="WP_006976516.1">
    <property type="nucleotide sequence ID" value="NZ_ABCS01000136.1"/>
</dbReference>
<dbReference type="eggNOG" id="COG0300">
    <property type="taxonomic scope" value="Bacteria"/>
</dbReference>
<dbReference type="STRING" id="391625.PPSIR1_11968"/>
<dbReference type="Proteomes" id="UP000005801">
    <property type="component" value="Unassembled WGS sequence"/>
</dbReference>
<dbReference type="EMBL" id="ABCS01000136">
    <property type="protein sequence ID" value="EDM74343.1"/>
    <property type="molecule type" value="Genomic_DNA"/>
</dbReference>
<accession>A6GII0</accession>
<gene>
    <name evidence="2" type="ORF">PPSIR1_11968</name>
</gene>
<dbReference type="InterPro" id="IPR036291">
    <property type="entry name" value="NAD(P)-bd_dom_sf"/>
</dbReference>
<sequence length="242" mass="25404">MSEQNQERVAIITGASRGIGRASAEAFSRAGWRVLALSRSACPVEGVRSLAVDLGDPSLEVDAKIDAWLRAELGEEPGVRCLVHNAATLISDGAMAVDPDQLRTVLELNVVAPTRLNRVARSHLGPGSSVLYVGSTLGVKAVAGVASYVMSKHAVVGLMRSTCQDLAGTGVHTACVCPGFTRTEMLVDRAGGDESILASLGELSTFGRLIEPEEIADLLRFAAEHPVINGSVLHGNLGQVER</sequence>
<dbReference type="SUPFAM" id="SSF51735">
    <property type="entry name" value="NAD(P)-binding Rossmann-fold domains"/>
    <property type="match status" value="1"/>
</dbReference>
<dbReference type="PROSITE" id="PS00061">
    <property type="entry name" value="ADH_SHORT"/>
    <property type="match status" value="1"/>
</dbReference>
<evidence type="ECO:0000313" key="2">
    <source>
        <dbReference type="EMBL" id="EDM74343.1"/>
    </source>
</evidence>
<dbReference type="AlphaFoldDB" id="A6GII0"/>
<dbReference type="GO" id="GO:0016616">
    <property type="term" value="F:oxidoreductase activity, acting on the CH-OH group of donors, NAD or NADP as acceptor"/>
    <property type="evidence" value="ECO:0007669"/>
    <property type="project" value="TreeGrafter"/>
</dbReference>
<keyword evidence="3" id="KW-1185">Reference proteome</keyword>
<dbReference type="PRINTS" id="PR00081">
    <property type="entry name" value="GDHRDH"/>
</dbReference>
<dbReference type="InterPro" id="IPR002347">
    <property type="entry name" value="SDR_fam"/>
</dbReference>
<dbReference type="CDD" id="cd05233">
    <property type="entry name" value="SDR_c"/>
    <property type="match status" value="1"/>
</dbReference>
<dbReference type="Pfam" id="PF13561">
    <property type="entry name" value="adh_short_C2"/>
    <property type="match status" value="1"/>
</dbReference>
<dbReference type="OrthoDB" id="9803333at2"/>
<proteinExistence type="inferred from homology"/>
<comment type="caution">
    <text evidence="2">The sequence shown here is derived from an EMBL/GenBank/DDBJ whole genome shotgun (WGS) entry which is preliminary data.</text>
</comment>
<dbReference type="PANTHER" id="PTHR42760">
    <property type="entry name" value="SHORT-CHAIN DEHYDROGENASES/REDUCTASES FAMILY MEMBER"/>
    <property type="match status" value="1"/>
</dbReference>
<dbReference type="InterPro" id="IPR020904">
    <property type="entry name" value="Sc_DH/Rdtase_CS"/>
</dbReference>
<evidence type="ECO:0000313" key="3">
    <source>
        <dbReference type="Proteomes" id="UP000005801"/>
    </source>
</evidence>
<reference evidence="2 3" key="1">
    <citation type="submission" date="2007-06" db="EMBL/GenBank/DDBJ databases">
        <authorList>
            <person name="Shimkets L."/>
            <person name="Ferriera S."/>
            <person name="Johnson J."/>
            <person name="Kravitz S."/>
            <person name="Beeson K."/>
            <person name="Sutton G."/>
            <person name="Rogers Y.-H."/>
            <person name="Friedman R."/>
            <person name="Frazier M."/>
            <person name="Venter J.C."/>
        </authorList>
    </citation>
    <scope>NUCLEOTIDE SEQUENCE [LARGE SCALE GENOMIC DNA]</scope>
    <source>
        <strain evidence="2 3">SIR-1</strain>
    </source>
</reference>
<dbReference type="PANTHER" id="PTHR42760:SF106">
    <property type="entry name" value="PROTEIN FIXR"/>
    <property type="match status" value="1"/>
</dbReference>
<organism evidence="2 3">
    <name type="scientific">Plesiocystis pacifica SIR-1</name>
    <dbReference type="NCBI Taxonomy" id="391625"/>
    <lineage>
        <taxon>Bacteria</taxon>
        <taxon>Pseudomonadati</taxon>
        <taxon>Myxococcota</taxon>
        <taxon>Polyangia</taxon>
        <taxon>Nannocystales</taxon>
        <taxon>Nannocystaceae</taxon>
        <taxon>Plesiocystis</taxon>
    </lineage>
</organism>
<dbReference type="Gene3D" id="3.40.50.720">
    <property type="entry name" value="NAD(P)-binding Rossmann-like Domain"/>
    <property type="match status" value="1"/>
</dbReference>
<evidence type="ECO:0000256" key="1">
    <source>
        <dbReference type="ARBA" id="ARBA00006484"/>
    </source>
</evidence>
<name>A6GII0_9BACT</name>